<evidence type="ECO:0000256" key="4">
    <source>
        <dbReference type="ARBA" id="ARBA00023015"/>
    </source>
</evidence>
<dbReference type="InterPro" id="IPR011006">
    <property type="entry name" value="CheY-like_superfamily"/>
</dbReference>
<proteinExistence type="predicted"/>
<sequence>MPQLFHPFRPAWSGPRFLPFQRLGRGRGCPGGADGCRLSWLLVVFLVVLNAPAVNATEPYTPEVVNPLSEPWRWRQFPEVDGTGIRCLVETPNRRVFVGVSDGVVEYDGYSWLPHHAPGSPRGAAVEQLMVTRDGAVYAATQWGIYRYAKGKWDRLLTAPQNLPFTFTNVKELRDGSVMACSNRGFVHLRMDDELLIYTSKEKMPVLRSALPAAQLVTLPPEALNAEENFREGSDVLEDRNGEVWFALSTDMENGTLLRFRWSNVSASGFRDYSVITSGGDLQLGEDQRMMEAADGRIWVINSSSDRGILVYDGAEWETIYLNRRFGGDEYMTDIVQSENGIIWISTIAKLMAYFPDGQWAMYKSPQYPIPANRVVLQKSGNDQLWLAGYKSKLLLLDFSFDRWLTYEGLSFQFAEAADGEWYIAHDNRVVQRSGSSWTAYGTADGLMDAPVRLLRTSRGQIWAAGSHRGKAATAVWREGRWERQLHPTLSWGIDYRAVFEARDGTLWFGGSVDARAEDGFTSGLLQLPNPTAEKLKWIRHVYGENGLQQANVYGIGESADGRIWIGGSRLLFYDGTRWQPAEDERLQQYVNCLHSTPGRLLVGSRYYGLFVYEAGAWTNYTTADGLMGNTIISIDALSDSILIVATENGTCAFDGTSWTQDIFPEQLNLDFEGGTLHHTPEFLWIDHVSRSWKRQALTGAPPERDQYEFFTTRYGPSRTPPETTISFFTDRVPADGNGIISWSGKDFFGKTRTEHLMYSYRVDDGPWQPFSPAEEYAFTHLGDGPHRLEVRARDLDFNIDPTPAVVTFEVLPPIWKQGWFIGLILLFLSIFGFYEYRVHAKNAKLETVNATLQDRHEEIRQQRDKLEGMLVQLENLSRAKLSFFTNISHELRTPLTLILGPIDQLVEEQDNLPASRRQQLQGMVQRNARRLLKLIDQLLEIRRIEQSALEIKLSDVRLCEYLQGITSLFEDLALEREIYLAFNGAEREAVVSLDLDKVEKVLANLLSNAFRHTPRGGSITVDLSTVSAESAGLHGFYPEYIRLQVKDTGSGISPEKIALIFDKYYTSPSQTSTEGGTGIGLSYIKDLIYLMQGDIRVESIPGAGAAFTVFLPLLPGRVSEVSQPAAAQEGAFRTTRQEAALLLTGYQDAAEVEETDSGVEGEGARILVVEDNPDMLQFLAQLLGDGYTVVTATSGRAGLRLAQEQSFDLVLSDVMMGEMDGITLCHRLKENLATSHLPVILLTAKVLDENKASGYAKGADDYITKPFNPDLLLLRVENLLEQRRRLREKFSLDFRLTPETEVVASPDEEFLQRLTGLLHEHVGDSDFNVRAMCEAMHLSHMHFIRKVKQLTGKKPIDLLKSFRMKKAQELLAQESLTVAEVAYRVGFDLPNSFSRTFKKEFDMTPTQFIQRIQEQEEKI</sequence>
<dbReference type="SMART" id="SM00448">
    <property type="entry name" value="REC"/>
    <property type="match status" value="1"/>
</dbReference>
<dbReference type="InterPro" id="IPR003594">
    <property type="entry name" value="HATPase_dom"/>
</dbReference>
<dbReference type="SUPFAM" id="SSF63829">
    <property type="entry name" value="Calcium-dependent phosphotriesterase"/>
    <property type="match status" value="1"/>
</dbReference>
<dbReference type="Gene3D" id="1.10.10.60">
    <property type="entry name" value="Homeodomain-like"/>
    <property type="match status" value="1"/>
</dbReference>
<dbReference type="Gene3D" id="2.130.10.10">
    <property type="entry name" value="YVTN repeat-like/Quinoprotein amine dehydrogenase"/>
    <property type="match status" value="3"/>
</dbReference>
<dbReference type="PROSITE" id="PS00041">
    <property type="entry name" value="HTH_ARAC_FAMILY_1"/>
    <property type="match status" value="1"/>
</dbReference>
<evidence type="ECO:0000256" key="5">
    <source>
        <dbReference type="ARBA" id="ARBA00023125"/>
    </source>
</evidence>
<comment type="catalytic activity">
    <reaction evidence="1">
        <text>ATP + protein L-histidine = ADP + protein N-phospho-L-histidine.</text>
        <dbReference type="EC" id="2.7.13.3"/>
    </reaction>
</comment>
<dbReference type="PRINTS" id="PR00344">
    <property type="entry name" value="BCTRLSENSOR"/>
</dbReference>
<keyword evidence="3 7" id="KW-0597">Phosphoprotein</keyword>
<feature type="domain" description="HTH araC/xylS-type" evidence="9">
    <location>
        <begin position="1313"/>
        <end position="1412"/>
    </location>
</feature>
<dbReference type="InterPro" id="IPR018062">
    <property type="entry name" value="HTH_AraC-typ_CS"/>
</dbReference>
<feature type="domain" description="Histidine kinase" evidence="10">
    <location>
        <begin position="887"/>
        <end position="1116"/>
    </location>
</feature>
<dbReference type="FunFam" id="1.10.287.130:FF:000045">
    <property type="entry name" value="Two-component system sensor histidine kinase/response regulator"/>
    <property type="match status" value="1"/>
</dbReference>
<dbReference type="InterPro" id="IPR004358">
    <property type="entry name" value="Sig_transdc_His_kin-like_C"/>
</dbReference>
<evidence type="ECO:0000256" key="6">
    <source>
        <dbReference type="ARBA" id="ARBA00023163"/>
    </source>
</evidence>
<dbReference type="SMART" id="SM00342">
    <property type="entry name" value="HTH_ARAC"/>
    <property type="match status" value="1"/>
</dbReference>
<dbReference type="Pfam" id="PF00512">
    <property type="entry name" value="HisKA"/>
    <property type="match status" value="1"/>
</dbReference>
<keyword evidence="13" id="KW-1185">Reference proteome</keyword>
<name>A0A4S4NPI1_9BACT</name>
<organism evidence="12 13">
    <name type="scientific">Neolewinella litorea</name>
    <dbReference type="NCBI Taxonomy" id="2562452"/>
    <lineage>
        <taxon>Bacteria</taxon>
        <taxon>Pseudomonadati</taxon>
        <taxon>Bacteroidota</taxon>
        <taxon>Saprospiria</taxon>
        <taxon>Saprospirales</taxon>
        <taxon>Lewinellaceae</taxon>
        <taxon>Neolewinella</taxon>
    </lineage>
</organism>
<dbReference type="InterPro" id="IPR015943">
    <property type="entry name" value="WD40/YVTN_repeat-like_dom_sf"/>
</dbReference>
<keyword evidence="5" id="KW-0238">DNA-binding</keyword>
<dbReference type="InterPro" id="IPR018060">
    <property type="entry name" value="HTH_AraC"/>
</dbReference>
<dbReference type="SUPFAM" id="SSF55874">
    <property type="entry name" value="ATPase domain of HSP90 chaperone/DNA topoisomerase II/histidine kinase"/>
    <property type="match status" value="1"/>
</dbReference>
<evidence type="ECO:0000256" key="1">
    <source>
        <dbReference type="ARBA" id="ARBA00000085"/>
    </source>
</evidence>
<dbReference type="GO" id="GO:0000155">
    <property type="term" value="F:phosphorelay sensor kinase activity"/>
    <property type="evidence" value="ECO:0007669"/>
    <property type="project" value="InterPro"/>
</dbReference>
<dbReference type="Pfam" id="PF12833">
    <property type="entry name" value="HTH_18"/>
    <property type="match status" value="1"/>
</dbReference>
<dbReference type="EMBL" id="SRSF01000001">
    <property type="protein sequence ID" value="THH41822.1"/>
    <property type="molecule type" value="Genomic_DNA"/>
</dbReference>
<reference evidence="12 13" key="1">
    <citation type="submission" date="2019-04" db="EMBL/GenBank/DDBJ databases">
        <title>Lewinella litorea sp. nov., isolated from a marine sand.</title>
        <authorList>
            <person name="Yoon J.-H."/>
        </authorList>
    </citation>
    <scope>NUCLEOTIDE SEQUENCE [LARGE SCALE GENOMIC DNA]</scope>
    <source>
        <strain evidence="12 13">HSMS-39</strain>
    </source>
</reference>
<dbReference type="SUPFAM" id="SSF46689">
    <property type="entry name" value="Homeodomain-like"/>
    <property type="match status" value="1"/>
</dbReference>
<dbReference type="EC" id="2.7.13.3" evidence="2"/>
<dbReference type="InterPro" id="IPR036097">
    <property type="entry name" value="HisK_dim/P_sf"/>
</dbReference>
<evidence type="ECO:0000256" key="3">
    <source>
        <dbReference type="ARBA" id="ARBA00022553"/>
    </source>
</evidence>
<dbReference type="PROSITE" id="PS50109">
    <property type="entry name" value="HIS_KIN"/>
    <property type="match status" value="1"/>
</dbReference>
<dbReference type="SMART" id="SM00388">
    <property type="entry name" value="HisKA"/>
    <property type="match status" value="1"/>
</dbReference>
<dbReference type="InterPro" id="IPR003661">
    <property type="entry name" value="HisK_dim/P_dom"/>
</dbReference>
<dbReference type="GO" id="GO:0043565">
    <property type="term" value="F:sequence-specific DNA binding"/>
    <property type="evidence" value="ECO:0007669"/>
    <property type="project" value="InterPro"/>
</dbReference>
<evidence type="ECO:0000256" key="2">
    <source>
        <dbReference type="ARBA" id="ARBA00012438"/>
    </source>
</evidence>
<keyword evidence="8" id="KW-0175">Coiled coil</keyword>
<dbReference type="Pfam" id="PF00072">
    <property type="entry name" value="Response_reg"/>
    <property type="match status" value="1"/>
</dbReference>
<comment type="caution">
    <text evidence="12">The sequence shown here is derived from an EMBL/GenBank/DDBJ whole genome shotgun (WGS) entry which is preliminary data.</text>
</comment>
<dbReference type="SMART" id="SM00387">
    <property type="entry name" value="HATPase_c"/>
    <property type="match status" value="1"/>
</dbReference>
<dbReference type="CDD" id="cd00082">
    <property type="entry name" value="HisKA"/>
    <property type="match status" value="1"/>
</dbReference>
<dbReference type="Proteomes" id="UP000308528">
    <property type="component" value="Unassembled WGS sequence"/>
</dbReference>
<dbReference type="Gene3D" id="2.60.40.10">
    <property type="entry name" value="Immunoglobulins"/>
    <property type="match status" value="1"/>
</dbReference>
<dbReference type="InterPro" id="IPR001789">
    <property type="entry name" value="Sig_transdc_resp-reg_receiver"/>
</dbReference>
<feature type="modified residue" description="4-aspartylphosphate" evidence="7">
    <location>
        <position position="1214"/>
    </location>
</feature>
<dbReference type="Pfam" id="PF02518">
    <property type="entry name" value="HATPase_c"/>
    <property type="match status" value="1"/>
</dbReference>
<accession>A0A4S4NPI1</accession>
<gene>
    <name evidence="12" type="ORF">E4021_04335</name>
</gene>
<evidence type="ECO:0000259" key="9">
    <source>
        <dbReference type="PROSITE" id="PS01124"/>
    </source>
</evidence>
<dbReference type="InterPro" id="IPR036890">
    <property type="entry name" value="HATPase_C_sf"/>
</dbReference>
<dbReference type="PANTHER" id="PTHR43547:SF2">
    <property type="entry name" value="HYBRID SIGNAL TRANSDUCTION HISTIDINE KINASE C"/>
    <property type="match status" value="1"/>
</dbReference>
<dbReference type="SUPFAM" id="SSF101898">
    <property type="entry name" value="NHL repeat"/>
    <property type="match status" value="1"/>
</dbReference>
<keyword evidence="4" id="KW-0805">Transcription regulation</keyword>
<dbReference type="PROSITE" id="PS01124">
    <property type="entry name" value="HTH_ARAC_FAMILY_2"/>
    <property type="match status" value="1"/>
</dbReference>
<evidence type="ECO:0000313" key="13">
    <source>
        <dbReference type="Proteomes" id="UP000308528"/>
    </source>
</evidence>
<dbReference type="InterPro" id="IPR005467">
    <property type="entry name" value="His_kinase_dom"/>
</dbReference>
<evidence type="ECO:0000256" key="7">
    <source>
        <dbReference type="PROSITE-ProRule" id="PRU00169"/>
    </source>
</evidence>
<dbReference type="InterPro" id="IPR009057">
    <property type="entry name" value="Homeodomain-like_sf"/>
</dbReference>
<feature type="domain" description="Response regulatory" evidence="11">
    <location>
        <begin position="1166"/>
        <end position="1281"/>
    </location>
</feature>
<dbReference type="SUPFAM" id="SSF52172">
    <property type="entry name" value="CheY-like"/>
    <property type="match status" value="1"/>
</dbReference>
<evidence type="ECO:0000259" key="10">
    <source>
        <dbReference type="PROSITE" id="PS50109"/>
    </source>
</evidence>
<evidence type="ECO:0000259" key="11">
    <source>
        <dbReference type="PROSITE" id="PS50110"/>
    </source>
</evidence>
<dbReference type="PROSITE" id="PS50110">
    <property type="entry name" value="RESPONSE_REGULATORY"/>
    <property type="match status" value="1"/>
</dbReference>
<dbReference type="SUPFAM" id="SSF47384">
    <property type="entry name" value="Homodimeric domain of signal transducing histidine kinase"/>
    <property type="match status" value="1"/>
</dbReference>
<dbReference type="PANTHER" id="PTHR43547">
    <property type="entry name" value="TWO-COMPONENT HISTIDINE KINASE"/>
    <property type="match status" value="1"/>
</dbReference>
<feature type="coiled-coil region" evidence="8">
    <location>
        <begin position="843"/>
        <end position="880"/>
    </location>
</feature>
<dbReference type="GO" id="GO:0003700">
    <property type="term" value="F:DNA-binding transcription factor activity"/>
    <property type="evidence" value="ECO:0007669"/>
    <property type="project" value="InterPro"/>
</dbReference>
<evidence type="ECO:0000313" key="12">
    <source>
        <dbReference type="EMBL" id="THH41822.1"/>
    </source>
</evidence>
<evidence type="ECO:0000256" key="8">
    <source>
        <dbReference type="SAM" id="Coils"/>
    </source>
</evidence>
<protein>
    <recommendedName>
        <fullName evidence="2">histidine kinase</fullName>
        <ecNumber evidence="2">2.7.13.3</ecNumber>
    </recommendedName>
</protein>
<dbReference type="Gene3D" id="3.30.565.10">
    <property type="entry name" value="Histidine kinase-like ATPase, C-terminal domain"/>
    <property type="match status" value="1"/>
</dbReference>
<keyword evidence="6" id="KW-0804">Transcription</keyword>
<dbReference type="Gene3D" id="1.10.287.130">
    <property type="match status" value="1"/>
</dbReference>
<dbReference type="Gene3D" id="3.40.50.2300">
    <property type="match status" value="1"/>
</dbReference>
<dbReference type="InterPro" id="IPR013783">
    <property type="entry name" value="Ig-like_fold"/>
</dbReference>